<dbReference type="PROSITE" id="PS51355">
    <property type="entry name" value="GLUTATHIONE_PEROXID_3"/>
    <property type="match status" value="1"/>
</dbReference>
<dbReference type="HOGENOM" id="CLU_029507_6_1_1"/>
<accession>M5G3D0</accession>
<evidence type="ECO:0000256" key="2">
    <source>
        <dbReference type="ARBA" id="ARBA00022559"/>
    </source>
</evidence>
<organism evidence="6 7">
    <name type="scientific">Dacryopinax primogenitus (strain DJM 731)</name>
    <name type="common">Brown rot fungus</name>
    <dbReference type="NCBI Taxonomy" id="1858805"/>
    <lineage>
        <taxon>Eukaryota</taxon>
        <taxon>Fungi</taxon>
        <taxon>Dikarya</taxon>
        <taxon>Basidiomycota</taxon>
        <taxon>Agaricomycotina</taxon>
        <taxon>Dacrymycetes</taxon>
        <taxon>Dacrymycetales</taxon>
        <taxon>Dacrymycetaceae</taxon>
        <taxon>Dacryopinax</taxon>
    </lineage>
</organism>
<dbReference type="InterPro" id="IPR000889">
    <property type="entry name" value="Glutathione_peroxidase"/>
</dbReference>
<dbReference type="Proteomes" id="UP000030653">
    <property type="component" value="Unassembled WGS sequence"/>
</dbReference>
<evidence type="ECO:0000256" key="3">
    <source>
        <dbReference type="ARBA" id="ARBA00023002"/>
    </source>
</evidence>
<dbReference type="InterPro" id="IPR029760">
    <property type="entry name" value="GPX_CS"/>
</dbReference>
<dbReference type="InterPro" id="IPR036249">
    <property type="entry name" value="Thioredoxin-like_sf"/>
</dbReference>
<keyword evidence="2 5" id="KW-0575">Peroxidase</keyword>
<sequence length="90" mass="10009">YSFQTLVGKVVLIVNVASRCGYTPQYEGLQTLYEKYQPKGLEIVGFPCNQFGRQEPGTDADIASFCEMNYGITFPVMKKSDVNGDEANEV</sequence>
<dbReference type="Gene3D" id="3.40.30.10">
    <property type="entry name" value="Glutaredoxin"/>
    <property type="match status" value="1"/>
</dbReference>
<dbReference type="OrthoDB" id="446890at2759"/>
<reference evidence="6 7" key="1">
    <citation type="journal article" date="2012" name="Science">
        <title>The Paleozoic origin of enzymatic lignin decomposition reconstructed from 31 fungal genomes.</title>
        <authorList>
            <person name="Floudas D."/>
            <person name="Binder M."/>
            <person name="Riley R."/>
            <person name="Barry K."/>
            <person name="Blanchette R.A."/>
            <person name="Henrissat B."/>
            <person name="Martinez A.T."/>
            <person name="Otillar R."/>
            <person name="Spatafora J.W."/>
            <person name="Yadav J.S."/>
            <person name="Aerts A."/>
            <person name="Benoit I."/>
            <person name="Boyd A."/>
            <person name="Carlson A."/>
            <person name="Copeland A."/>
            <person name="Coutinho P.M."/>
            <person name="de Vries R.P."/>
            <person name="Ferreira P."/>
            <person name="Findley K."/>
            <person name="Foster B."/>
            <person name="Gaskell J."/>
            <person name="Glotzer D."/>
            <person name="Gorecki P."/>
            <person name="Heitman J."/>
            <person name="Hesse C."/>
            <person name="Hori C."/>
            <person name="Igarashi K."/>
            <person name="Jurgens J.A."/>
            <person name="Kallen N."/>
            <person name="Kersten P."/>
            <person name="Kohler A."/>
            <person name="Kuees U."/>
            <person name="Kumar T.K.A."/>
            <person name="Kuo A."/>
            <person name="LaButti K."/>
            <person name="Larrondo L.F."/>
            <person name="Lindquist E."/>
            <person name="Ling A."/>
            <person name="Lombard V."/>
            <person name="Lucas S."/>
            <person name="Lundell T."/>
            <person name="Martin R."/>
            <person name="McLaughlin D.J."/>
            <person name="Morgenstern I."/>
            <person name="Morin E."/>
            <person name="Murat C."/>
            <person name="Nagy L.G."/>
            <person name="Nolan M."/>
            <person name="Ohm R.A."/>
            <person name="Patyshakuliyeva A."/>
            <person name="Rokas A."/>
            <person name="Ruiz-Duenas F.J."/>
            <person name="Sabat G."/>
            <person name="Salamov A."/>
            <person name="Samejima M."/>
            <person name="Schmutz J."/>
            <person name="Slot J.C."/>
            <person name="St John F."/>
            <person name="Stenlid J."/>
            <person name="Sun H."/>
            <person name="Sun S."/>
            <person name="Syed K."/>
            <person name="Tsang A."/>
            <person name="Wiebenga A."/>
            <person name="Young D."/>
            <person name="Pisabarro A."/>
            <person name="Eastwood D.C."/>
            <person name="Martin F."/>
            <person name="Cullen D."/>
            <person name="Grigoriev I.V."/>
            <person name="Hibbett D.S."/>
        </authorList>
    </citation>
    <scope>NUCLEOTIDE SEQUENCE [LARGE SCALE GENOMIC DNA]</scope>
    <source>
        <strain evidence="6 7">DJM-731 SS1</strain>
    </source>
</reference>
<comment type="similarity">
    <text evidence="1 5">Belongs to the glutathione peroxidase family.</text>
</comment>
<dbReference type="RefSeq" id="XP_040631610.1">
    <property type="nucleotide sequence ID" value="XM_040774384.1"/>
</dbReference>
<dbReference type="GeneID" id="63689446"/>
<dbReference type="AlphaFoldDB" id="M5G3D0"/>
<evidence type="ECO:0000256" key="1">
    <source>
        <dbReference type="ARBA" id="ARBA00006926"/>
    </source>
</evidence>
<keyword evidence="3 5" id="KW-0560">Oxidoreductase</keyword>
<dbReference type="CDD" id="cd00340">
    <property type="entry name" value="GSH_Peroxidase"/>
    <property type="match status" value="1"/>
</dbReference>
<dbReference type="PANTHER" id="PTHR11592">
    <property type="entry name" value="GLUTATHIONE PEROXIDASE"/>
    <property type="match status" value="1"/>
</dbReference>
<keyword evidence="7" id="KW-1185">Reference proteome</keyword>
<name>M5G3D0_DACPD</name>
<dbReference type="InterPro" id="IPR029759">
    <property type="entry name" value="GPX_AS"/>
</dbReference>
<dbReference type="EMBL" id="JH795857">
    <property type="protein sequence ID" value="EJU04716.1"/>
    <property type="molecule type" value="Genomic_DNA"/>
</dbReference>
<dbReference type="Pfam" id="PF00255">
    <property type="entry name" value="GSHPx"/>
    <property type="match status" value="1"/>
</dbReference>
<evidence type="ECO:0000313" key="7">
    <source>
        <dbReference type="Proteomes" id="UP000030653"/>
    </source>
</evidence>
<dbReference type="PRINTS" id="PR01011">
    <property type="entry name" value="GLUTPROXDASE"/>
</dbReference>
<proteinExistence type="inferred from homology"/>
<evidence type="ECO:0000256" key="5">
    <source>
        <dbReference type="RuleBase" id="RU000499"/>
    </source>
</evidence>
<feature type="non-terminal residue" evidence="6">
    <location>
        <position position="90"/>
    </location>
</feature>
<dbReference type="PROSITE" id="PS00460">
    <property type="entry name" value="GLUTATHIONE_PEROXID_1"/>
    <property type="match status" value="1"/>
</dbReference>
<protein>
    <recommendedName>
        <fullName evidence="5">Glutathione peroxidase</fullName>
    </recommendedName>
</protein>
<gene>
    <name evidence="6" type="ORF">DACRYDRAFT_34709</name>
</gene>
<dbReference type="SUPFAM" id="SSF52833">
    <property type="entry name" value="Thioredoxin-like"/>
    <property type="match status" value="1"/>
</dbReference>
<dbReference type="GO" id="GO:0140824">
    <property type="term" value="F:thioredoxin-dependent peroxiredoxin activity"/>
    <property type="evidence" value="ECO:0007669"/>
    <property type="project" value="UniProtKB-EC"/>
</dbReference>
<dbReference type="STRING" id="1858805.M5G3D0"/>
<dbReference type="PROSITE" id="PS00763">
    <property type="entry name" value="GLUTATHIONE_PEROXID_2"/>
    <property type="match status" value="1"/>
</dbReference>
<evidence type="ECO:0000256" key="4">
    <source>
        <dbReference type="ARBA" id="ARBA00049091"/>
    </source>
</evidence>
<dbReference type="GO" id="GO:0034599">
    <property type="term" value="P:cellular response to oxidative stress"/>
    <property type="evidence" value="ECO:0007669"/>
    <property type="project" value="TreeGrafter"/>
</dbReference>
<dbReference type="PANTHER" id="PTHR11592:SF78">
    <property type="entry name" value="GLUTATHIONE PEROXIDASE"/>
    <property type="match status" value="1"/>
</dbReference>
<feature type="non-terminal residue" evidence="6">
    <location>
        <position position="1"/>
    </location>
</feature>
<evidence type="ECO:0000313" key="6">
    <source>
        <dbReference type="EMBL" id="EJU04716.1"/>
    </source>
</evidence>
<comment type="catalytic activity">
    <reaction evidence="4">
        <text>a hydroperoxide + [thioredoxin]-dithiol = an alcohol + [thioredoxin]-disulfide + H2O</text>
        <dbReference type="Rhea" id="RHEA:62620"/>
        <dbReference type="Rhea" id="RHEA-COMP:10698"/>
        <dbReference type="Rhea" id="RHEA-COMP:10700"/>
        <dbReference type="ChEBI" id="CHEBI:15377"/>
        <dbReference type="ChEBI" id="CHEBI:29950"/>
        <dbReference type="ChEBI" id="CHEBI:30879"/>
        <dbReference type="ChEBI" id="CHEBI:35924"/>
        <dbReference type="ChEBI" id="CHEBI:50058"/>
        <dbReference type="EC" id="1.11.1.24"/>
    </reaction>
</comment>